<organism evidence="3 4">
    <name type="scientific">Oerskovia paurometabola</name>
    <dbReference type="NCBI Taxonomy" id="162170"/>
    <lineage>
        <taxon>Bacteria</taxon>
        <taxon>Bacillati</taxon>
        <taxon>Actinomycetota</taxon>
        <taxon>Actinomycetes</taxon>
        <taxon>Micrococcales</taxon>
        <taxon>Cellulomonadaceae</taxon>
        <taxon>Oerskovia</taxon>
    </lineage>
</organism>
<dbReference type="Proteomes" id="UP001596305">
    <property type="component" value="Unassembled WGS sequence"/>
</dbReference>
<sequence length="309" mass="31921">MSATAAAQTLPHRPDAERSAMTAQTTVHSPARINPDRTAVLAVVLVLIAALVGASAALSYAGLSAVAAWAGIAPAMAWLVPVFIEGAILAYTGAGVVHQARGEKRRARQAWSWVTLWTLVSSAANGAHAWDAGPGGWQGIVGVALAALFPIGVLIAVHTAAGLIVAKPDTEAASAAEADGRADARMDSAPDGTADGRTPDPLAVLEEIEQAAPPVAAEDERLDELSVAASAAEADGHADTGTGTARPPRRPSVSVEAVRPEIERLAREGTPGREIARQLGLGRTRVCEIVREVRDTGARFELVQETYPA</sequence>
<accession>A0ABW1XB50</accession>
<feature type="transmembrane region" description="Helical" evidence="2">
    <location>
        <begin position="39"/>
        <end position="63"/>
    </location>
</feature>
<name>A0ABW1XB50_9CELL</name>
<proteinExistence type="predicted"/>
<feature type="region of interest" description="Disordered" evidence="1">
    <location>
        <begin position="231"/>
        <end position="256"/>
    </location>
</feature>
<feature type="transmembrane region" description="Helical" evidence="2">
    <location>
        <begin position="136"/>
        <end position="157"/>
    </location>
</feature>
<keyword evidence="2" id="KW-0472">Membrane</keyword>
<keyword evidence="4" id="KW-1185">Reference proteome</keyword>
<dbReference type="EMBL" id="JBHSTM010000004">
    <property type="protein sequence ID" value="MFC6424641.1"/>
    <property type="molecule type" value="Genomic_DNA"/>
</dbReference>
<reference evidence="4" key="1">
    <citation type="journal article" date="2019" name="Int. J. Syst. Evol. Microbiol.">
        <title>The Global Catalogue of Microorganisms (GCM) 10K type strain sequencing project: providing services to taxonomists for standard genome sequencing and annotation.</title>
        <authorList>
            <consortium name="The Broad Institute Genomics Platform"/>
            <consortium name="The Broad Institute Genome Sequencing Center for Infectious Disease"/>
            <person name="Wu L."/>
            <person name="Ma J."/>
        </authorList>
    </citation>
    <scope>NUCLEOTIDE SEQUENCE [LARGE SCALE GENOMIC DNA]</scope>
    <source>
        <strain evidence="4">CCUG 47105</strain>
    </source>
</reference>
<protein>
    <submittedName>
        <fullName evidence="3">DUF2637 domain-containing protein</fullName>
    </submittedName>
</protein>
<evidence type="ECO:0000313" key="4">
    <source>
        <dbReference type="Proteomes" id="UP001596305"/>
    </source>
</evidence>
<keyword evidence="2" id="KW-1133">Transmembrane helix</keyword>
<feature type="transmembrane region" description="Helical" evidence="2">
    <location>
        <begin position="75"/>
        <end position="98"/>
    </location>
</feature>
<feature type="transmembrane region" description="Helical" evidence="2">
    <location>
        <begin position="110"/>
        <end position="130"/>
    </location>
</feature>
<feature type="region of interest" description="Disordered" evidence="1">
    <location>
        <begin position="175"/>
        <end position="199"/>
    </location>
</feature>
<dbReference type="InterPro" id="IPR021235">
    <property type="entry name" value="DUF2637"/>
</dbReference>
<evidence type="ECO:0000313" key="3">
    <source>
        <dbReference type="EMBL" id="MFC6424641.1"/>
    </source>
</evidence>
<comment type="caution">
    <text evidence="3">The sequence shown here is derived from an EMBL/GenBank/DDBJ whole genome shotgun (WGS) entry which is preliminary data.</text>
</comment>
<evidence type="ECO:0000256" key="2">
    <source>
        <dbReference type="SAM" id="Phobius"/>
    </source>
</evidence>
<feature type="compositionally biased region" description="Basic and acidic residues" evidence="1">
    <location>
        <begin position="178"/>
        <end position="188"/>
    </location>
</feature>
<dbReference type="Pfam" id="PF10935">
    <property type="entry name" value="DUF2637"/>
    <property type="match status" value="1"/>
</dbReference>
<keyword evidence="2" id="KW-0812">Transmembrane</keyword>
<dbReference type="RefSeq" id="WP_204809395.1">
    <property type="nucleotide sequence ID" value="NZ_BAAAIY010000003.1"/>
</dbReference>
<evidence type="ECO:0000256" key="1">
    <source>
        <dbReference type="SAM" id="MobiDB-lite"/>
    </source>
</evidence>
<gene>
    <name evidence="3" type="ORF">ACFP71_07385</name>
</gene>